<dbReference type="Pfam" id="PF06776">
    <property type="entry name" value="IalB"/>
    <property type="match status" value="1"/>
</dbReference>
<sequence length="194" mass="20068">MTRSSHVLSRVVAAALLVFAAGAGALRAQDAVSLPGGAQSLSETHKDWTVTCGVIKAAAADGKRSRTEDADGVRACALTQRQVTEKKQNVLTVELQPDGAGMKGALVLPFGLSLPKGVSLQVDRKTFGKPLGFFTCLPAGCFVPLRLDAGMVAMLGKGQALLVLAADRTGKPLQLSISLAGFDAALQRVTALTN</sequence>
<organism evidence="2 3">
    <name type="scientific">Rhizobium halophytocola</name>
    <dbReference type="NCBI Taxonomy" id="735519"/>
    <lineage>
        <taxon>Bacteria</taxon>
        <taxon>Pseudomonadati</taxon>
        <taxon>Pseudomonadota</taxon>
        <taxon>Alphaproteobacteria</taxon>
        <taxon>Hyphomicrobiales</taxon>
        <taxon>Rhizobiaceae</taxon>
        <taxon>Rhizobium/Agrobacterium group</taxon>
        <taxon>Rhizobium</taxon>
    </lineage>
</organism>
<protein>
    <submittedName>
        <fullName evidence="2">Invasion protein IalB</fullName>
    </submittedName>
</protein>
<dbReference type="EMBL" id="JAGGJU010000009">
    <property type="protein sequence ID" value="MBP1852004.1"/>
    <property type="molecule type" value="Genomic_DNA"/>
</dbReference>
<gene>
    <name evidence="2" type="ORF">J2Z17_003456</name>
</gene>
<comment type="caution">
    <text evidence="2">The sequence shown here is derived from an EMBL/GenBank/DDBJ whole genome shotgun (WGS) entry which is preliminary data.</text>
</comment>
<keyword evidence="1" id="KW-0732">Signal</keyword>
<reference evidence="2 3" key="1">
    <citation type="submission" date="2021-03" db="EMBL/GenBank/DDBJ databases">
        <title>Genomic Encyclopedia of Type Strains, Phase IV (KMG-IV): sequencing the most valuable type-strain genomes for metagenomic binning, comparative biology and taxonomic classification.</title>
        <authorList>
            <person name="Goeker M."/>
        </authorList>
    </citation>
    <scope>NUCLEOTIDE SEQUENCE [LARGE SCALE GENOMIC DNA]</scope>
    <source>
        <strain evidence="2 3">DSM 21600</strain>
    </source>
</reference>
<name>A0ABS4E276_9HYPH</name>
<evidence type="ECO:0000256" key="1">
    <source>
        <dbReference type="SAM" id="SignalP"/>
    </source>
</evidence>
<evidence type="ECO:0000313" key="2">
    <source>
        <dbReference type="EMBL" id="MBP1852004.1"/>
    </source>
</evidence>
<dbReference type="RefSeq" id="WP_245224177.1">
    <property type="nucleotide sequence ID" value="NZ_JAGGJU010000009.1"/>
</dbReference>
<accession>A0ABS4E276</accession>
<keyword evidence="3" id="KW-1185">Reference proteome</keyword>
<proteinExistence type="predicted"/>
<dbReference type="InterPro" id="IPR038696">
    <property type="entry name" value="IalB_sf"/>
</dbReference>
<evidence type="ECO:0000313" key="3">
    <source>
        <dbReference type="Proteomes" id="UP000759443"/>
    </source>
</evidence>
<dbReference type="InterPro" id="IPR010642">
    <property type="entry name" value="Invasion_prot_B"/>
</dbReference>
<dbReference type="Proteomes" id="UP000759443">
    <property type="component" value="Unassembled WGS sequence"/>
</dbReference>
<feature type="signal peptide" evidence="1">
    <location>
        <begin position="1"/>
        <end position="20"/>
    </location>
</feature>
<dbReference type="Gene3D" id="2.60.40.1880">
    <property type="entry name" value="Invasion associated locus B (IalB) protein"/>
    <property type="match status" value="1"/>
</dbReference>
<feature type="chain" id="PRO_5045717483" evidence="1">
    <location>
        <begin position="21"/>
        <end position="194"/>
    </location>
</feature>